<feature type="transmembrane region" description="Helical" evidence="1">
    <location>
        <begin position="66"/>
        <end position="84"/>
    </location>
</feature>
<dbReference type="AlphaFoldDB" id="A0A3D9HN50"/>
<keyword evidence="1" id="KW-0812">Transmembrane</keyword>
<name>A0A3D9HN50_9PROT</name>
<evidence type="ECO:0000256" key="1">
    <source>
        <dbReference type="SAM" id="Phobius"/>
    </source>
</evidence>
<comment type="caution">
    <text evidence="2">The sequence shown here is derived from an EMBL/GenBank/DDBJ whole genome shotgun (WGS) entry which is preliminary data.</text>
</comment>
<feature type="transmembrane region" description="Helical" evidence="1">
    <location>
        <begin position="90"/>
        <end position="110"/>
    </location>
</feature>
<dbReference type="EMBL" id="QRDW01000004">
    <property type="protein sequence ID" value="RED50937.1"/>
    <property type="molecule type" value="Genomic_DNA"/>
</dbReference>
<keyword evidence="1" id="KW-1133">Transmembrane helix</keyword>
<dbReference type="PANTHER" id="PTHR28008">
    <property type="entry name" value="DOMAIN PROTEIN, PUTATIVE (AFU_ORTHOLOGUE AFUA_3G10980)-RELATED"/>
    <property type="match status" value="1"/>
</dbReference>
<sequence length="121" mass="13343">MAIFFMNNHFFRLLALLWAAFITIMSLIPGNSAPETGLSDKWEHGICYMVLAFLFCLGWRKPFIGGLAAIMMGIIIELIQGGMGHRTLDWLDAMANGAGAVMGIAIYLALGRLPLLSRNRI</sequence>
<reference evidence="2 3" key="1">
    <citation type="submission" date="2018-07" db="EMBL/GenBank/DDBJ databases">
        <title>Genomic Encyclopedia of Type Strains, Phase III (KMG-III): the genomes of soil and plant-associated and newly described type strains.</title>
        <authorList>
            <person name="Whitman W."/>
        </authorList>
    </citation>
    <scope>NUCLEOTIDE SEQUENCE [LARGE SCALE GENOMIC DNA]</scope>
    <source>
        <strain evidence="2 3">CECT 8488</strain>
    </source>
</reference>
<evidence type="ECO:0008006" key="4">
    <source>
        <dbReference type="Google" id="ProtNLM"/>
    </source>
</evidence>
<feature type="transmembrane region" description="Helical" evidence="1">
    <location>
        <begin position="42"/>
        <end position="59"/>
    </location>
</feature>
<evidence type="ECO:0000313" key="2">
    <source>
        <dbReference type="EMBL" id="RED50937.1"/>
    </source>
</evidence>
<gene>
    <name evidence="2" type="ORF">DFP90_104209</name>
</gene>
<keyword evidence="1" id="KW-0472">Membrane</keyword>
<dbReference type="PANTHER" id="PTHR28008:SF1">
    <property type="entry name" value="DOMAIN PROTEIN, PUTATIVE (AFU_ORTHOLOGUE AFUA_3G10980)-RELATED"/>
    <property type="match status" value="1"/>
</dbReference>
<keyword evidence="3" id="KW-1185">Reference proteome</keyword>
<evidence type="ECO:0000313" key="3">
    <source>
        <dbReference type="Proteomes" id="UP000256845"/>
    </source>
</evidence>
<protein>
    <recommendedName>
        <fullName evidence="4">VanZ like protein</fullName>
    </recommendedName>
</protein>
<organism evidence="2 3">
    <name type="scientific">Aestuariispira insulae</name>
    <dbReference type="NCBI Taxonomy" id="1461337"/>
    <lineage>
        <taxon>Bacteria</taxon>
        <taxon>Pseudomonadati</taxon>
        <taxon>Pseudomonadota</taxon>
        <taxon>Alphaproteobacteria</taxon>
        <taxon>Rhodospirillales</taxon>
        <taxon>Kiloniellaceae</taxon>
        <taxon>Aestuariispira</taxon>
    </lineage>
</organism>
<dbReference type="Proteomes" id="UP000256845">
    <property type="component" value="Unassembled WGS sequence"/>
</dbReference>
<proteinExistence type="predicted"/>
<accession>A0A3D9HN50</accession>